<feature type="compositionally biased region" description="Basic and acidic residues" evidence="1">
    <location>
        <begin position="230"/>
        <end position="249"/>
    </location>
</feature>
<feature type="compositionally biased region" description="Basic and acidic residues" evidence="1">
    <location>
        <begin position="649"/>
        <end position="673"/>
    </location>
</feature>
<dbReference type="EMBL" id="LKCW01000047">
    <property type="protein sequence ID" value="KPM42500.1"/>
    <property type="molecule type" value="Genomic_DNA"/>
</dbReference>
<feature type="compositionally biased region" description="Basic residues" evidence="1">
    <location>
        <begin position="257"/>
        <end position="268"/>
    </location>
</feature>
<evidence type="ECO:0000313" key="3">
    <source>
        <dbReference type="Proteomes" id="UP000050424"/>
    </source>
</evidence>
<reference evidence="2 3" key="1">
    <citation type="submission" date="2015-09" db="EMBL/GenBank/DDBJ databases">
        <title>Draft genome of a European isolate of the apple canker pathogen Neonectria ditissima.</title>
        <authorList>
            <person name="Gomez-Cortecero A."/>
            <person name="Harrison R.J."/>
            <person name="Armitage A.D."/>
        </authorList>
    </citation>
    <scope>NUCLEOTIDE SEQUENCE [LARGE SCALE GENOMIC DNA]</scope>
    <source>
        <strain evidence="2 3">R09/05</strain>
    </source>
</reference>
<dbReference type="AlphaFoldDB" id="A0A0N8H7R4"/>
<feature type="region of interest" description="Disordered" evidence="1">
    <location>
        <begin position="645"/>
        <end position="727"/>
    </location>
</feature>
<comment type="caution">
    <text evidence="2">The sequence shown here is derived from an EMBL/GenBank/DDBJ whole genome shotgun (WGS) entry which is preliminary data.</text>
</comment>
<keyword evidence="3" id="KW-1185">Reference proteome</keyword>
<organism evidence="2 3">
    <name type="scientific">Neonectria ditissima</name>
    <dbReference type="NCBI Taxonomy" id="78410"/>
    <lineage>
        <taxon>Eukaryota</taxon>
        <taxon>Fungi</taxon>
        <taxon>Dikarya</taxon>
        <taxon>Ascomycota</taxon>
        <taxon>Pezizomycotina</taxon>
        <taxon>Sordariomycetes</taxon>
        <taxon>Hypocreomycetidae</taxon>
        <taxon>Hypocreales</taxon>
        <taxon>Nectriaceae</taxon>
        <taxon>Neonectria</taxon>
    </lineage>
</organism>
<evidence type="ECO:0000256" key="1">
    <source>
        <dbReference type="SAM" id="MobiDB-lite"/>
    </source>
</evidence>
<evidence type="ECO:0000313" key="2">
    <source>
        <dbReference type="EMBL" id="KPM42500.1"/>
    </source>
</evidence>
<feature type="region of interest" description="Disordered" evidence="1">
    <location>
        <begin position="230"/>
        <end position="274"/>
    </location>
</feature>
<dbReference type="OrthoDB" id="5414186at2759"/>
<name>A0A0N8H7R4_9HYPO</name>
<sequence>MNVEGESSVASPVPGGSNLFPHATGTNEVGGANNNNSSIQIPNFLADIQLNTNNIQAHNADGSLAFPPQNTQDWELPDPDKRKPFRPGAASSILESAHYAHHELSIRKPASISPPTVAEPSDSRLKVFEGLDPVCQQNMNLVTNNKTVISSWKEPLFNIKSLQVSTIVTLRDLQSGESCEATLKSWTEKGYLSIPTLTSSAATPEFMYTLYRTTKMNRKMIDEHMLESLKKEKEDESMLESQKEEKGDESVLTIPKKEKKEKKKKTKSNKGPSASNWQARALIDLGCLPLSGLDLEAIIPSGFKEMSHAVMEAIRGNYIVTRFLNEITMASKEDLSMFSKATHMSWFMLNPWCLFFMSLRDHLTRGKAEVQKAVEQDSRLNETKDDDERKLEETSEQLLHRFMEMVLLLFSIICGGRDDFRSTPGRVKEILTVGTKECEIQDDGYVYVTRGGTFRKGVNETKAESSDRSRYGNIPIMRYEAKRLHKPSDGPSANITAQIFSELLSAAVINMQYLKTTDPSASEVILPSEITGLPFHNRQEAEVPYHDAFVIHMHHYNLTIHTARFPTTYLKWVTTPDGGDACPSHHCILHKVSAPYDLSEPTKRLDAARDMLILLWAIKNGKPLEDGRSLFVARAVLRQTIGPKAVSQRTEKLKKIEDEGKTSASERKARAEAQDNEDLNDDNDPEKRRRKNSTTKDQIEEEQENGGDGGQKPAESNNQSGMTIEDN</sequence>
<feature type="compositionally biased region" description="Polar residues" evidence="1">
    <location>
        <begin position="714"/>
        <end position="727"/>
    </location>
</feature>
<feature type="region of interest" description="Disordered" evidence="1">
    <location>
        <begin position="1"/>
        <end position="35"/>
    </location>
</feature>
<gene>
    <name evidence="2" type="ORF">AK830_g4055</name>
</gene>
<feature type="compositionally biased region" description="Polar residues" evidence="1">
    <location>
        <begin position="24"/>
        <end position="35"/>
    </location>
</feature>
<proteinExistence type="predicted"/>
<dbReference type="Proteomes" id="UP000050424">
    <property type="component" value="Unassembled WGS sequence"/>
</dbReference>
<accession>A0A0N8H7R4</accession>
<feature type="compositionally biased region" description="Acidic residues" evidence="1">
    <location>
        <begin position="674"/>
        <end position="684"/>
    </location>
</feature>
<protein>
    <submittedName>
        <fullName evidence="2">Uncharacterized protein</fullName>
    </submittedName>
</protein>